<evidence type="ECO:0000313" key="2">
    <source>
        <dbReference type="Proteomes" id="UP000318017"/>
    </source>
</evidence>
<dbReference type="Proteomes" id="UP000318017">
    <property type="component" value="Chromosome"/>
</dbReference>
<accession>A0A518G920</accession>
<dbReference type="EMBL" id="CP036298">
    <property type="protein sequence ID" value="QDV25098.1"/>
    <property type="molecule type" value="Genomic_DNA"/>
</dbReference>
<proteinExistence type="predicted"/>
<sequence length="238" mass="27023">MVMTVNPIFCCPTMNININVNIRVPTTRSSESDYIVPIVAEVLASSALFEDTLQAGAGDFVADTPEEFVVGRVWAERLDCALAEQHGFPLLHICDAASGAWLHAYETLTQKKSDHFRNDLVEDFVADVIFVHEALIHPEIEDRLAVMSPVLQAISCDSSLLLMQHEYGQQHHLEDAEYRDLGFKKIALSNLLLRDNHFRHPFTDEHPHGREIAFFANIEHEEWLNQNWDSLIVDHPSL</sequence>
<reference evidence="1 2" key="1">
    <citation type="submission" date="2019-02" db="EMBL/GenBank/DDBJ databases">
        <title>Deep-cultivation of Planctomycetes and their phenomic and genomic characterization uncovers novel biology.</title>
        <authorList>
            <person name="Wiegand S."/>
            <person name="Jogler M."/>
            <person name="Boedeker C."/>
            <person name="Pinto D."/>
            <person name="Vollmers J."/>
            <person name="Rivas-Marin E."/>
            <person name="Kohn T."/>
            <person name="Peeters S.H."/>
            <person name="Heuer A."/>
            <person name="Rast P."/>
            <person name="Oberbeckmann S."/>
            <person name="Bunk B."/>
            <person name="Jeske O."/>
            <person name="Meyerdierks A."/>
            <person name="Storesund J.E."/>
            <person name="Kallscheuer N."/>
            <person name="Luecker S."/>
            <person name="Lage O.M."/>
            <person name="Pohl T."/>
            <person name="Merkel B.J."/>
            <person name="Hornburger P."/>
            <person name="Mueller R.-W."/>
            <person name="Bruemmer F."/>
            <person name="Labrenz M."/>
            <person name="Spormann A.M."/>
            <person name="Op den Camp H."/>
            <person name="Overmann J."/>
            <person name="Amann R."/>
            <person name="Jetten M.S.M."/>
            <person name="Mascher T."/>
            <person name="Medema M.H."/>
            <person name="Devos D.P."/>
            <person name="Kaster A.-K."/>
            <person name="Ovreas L."/>
            <person name="Rohde M."/>
            <person name="Galperin M.Y."/>
            <person name="Jogler C."/>
        </authorList>
    </citation>
    <scope>NUCLEOTIDE SEQUENCE [LARGE SCALE GENOMIC DNA]</scope>
    <source>
        <strain evidence="1 2">Q31a</strain>
    </source>
</reference>
<dbReference type="KEGG" id="ahel:Q31a_34210"/>
<organism evidence="1 2">
    <name type="scientific">Aureliella helgolandensis</name>
    <dbReference type="NCBI Taxonomy" id="2527968"/>
    <lineage>
        <taxon>Bacteria</taxon>
        <taxon>Pseudomonadati</taxon>
        <taxon>Planctomycetota</taxon>
        <taxon>Planctomycetia</taxon>
        <taxon>Pirellulales</taxon>
        <taxon>Pirellulaceae</taxon>
        <taxon>Aureliella</taxon>
    </lineage>
</organism>
<protein>
    <submittedName>
        <fullName evidence="1">Uncharacterized protein</fullName>
    </submittedName>
</protein>
<gene>
    <name evidence="1" type="ORF">Q31a_34210</name>
</gene>
<evidence type="ECO:0000313" key="1">
    <source>
        <dbReference type="EMBL" id="QDV25098.1"/>
    </source>
</evidence>
<keyword evidence="2" id="KW-1185">Reference proteome</keyword>
<name>A0A518G920_9BACT</name>
<dbReference type="AlphaFoldDB" id="A0A518G920"/>